<dbReference type="EMBL" id="AP017315">
    <property type="protein sequence ID" value="BAU31226.1"/>
    <property type="molecule type" value="Genomic_DNA"/>
</dbReference>
<proteinExistence type="predicted"/>
<organism evidence="1 2">
    <name type="scientific">Microcella alkaliphila</name>
    <dbReference type="NCBI Taxonomy" id="279828"/>
    <lineage>
        <taxon>Bacteria</taxon>
        <taxon>Bacillati</taxon>
        <taxon>Actinomycetota</taxon>
        <taxon>Actinomycetes</taxon>
        <taxon>Micrococcales</taxon>
        <taxon>Microbacteriaceae</taxon>
        <taxon>Microcella</taxon>
    </lineage>
</organism>
<name>A0A0U4WTL5_9MICO</name>
<dbReference type="OrthoDB" id="9799608at2"/>
<sequence length="113" mass="13005">MRVGFRLQVHPELLDEYRRVHSPVRREMLETIAASGRRNYTLFLDESDGTLFGYYEVDDDEAAQSYLADSPVAARWEAEMSRFFLTLDGRADQAARRLTDVFNLADQLEATTP</sequence>
<dbReference type="Proteomes" id="UP000218965">
    <property type="component" value="Chromosome"/>
</dbReference>
<evidence type="ECO:0000313" key="1">
    <source>
        <dbReference type="EMBL" id="BAU31226.1"/>
    </source>
</evidence>
<gene>
    <name evidence="1" type="ORF">MalAC0309_0351</name>
</gene>
<reference evidence="2" key="1">
    <citation type="submission" date="2015-12" db="EMBL/GenBank/DDBJ databases">
        <authorList>
            <person name="Shamseldin A."/>
            <person name="Moawad H."/>
            <person name="Abd El-Rahim W.M."/>
            <person name="Sadowsky M.J."/>
        </authorList>
    </citation>
    <scope>NUCLEOTIDE SEQUENCE [LARGE SCALE GENOMIC DNA]</scope>
    <source>
        <strain evidence="2">JAM AC0309</strain>
    </source>
</reference>
<reference evidence="1 2" key="2">
    <citation type="submission" date="2016-01" db="EMBL/GenBank/DDBJ databases">
        <title>Microcella alkaliphila JAM AC0309 whole genome shotgun sequence.</title>
        <authorList>
            <person name="Kurata A."/>
            <person name="Hirose Y."/>
            <person name="Kishimoto N."/>
            <person name="Kobayashi T."/>
        </authorList>
    </citation>
    <scope>NUCLEOTIDE SEQUENCE [LARGE SCALE GENOMIC DNA]</scope>
    <source>
        <strain evidence="1 2">JAM AC0309</strain>
    </source>
</reference>
<dbReference type="PANTHER" id="PTHR34389:SF2">
    <property type="entry name" value="L-RHAMNOSE MUTAROTASE"/>
    <property type="match status" value="1"/>
</dbReference>
<dbReference type="GO" id="GO:0016857">
    <property type="term" value="F:racemase and epimerase activity, acting on carbohydrates and derivatives"/>
    <property type="evidence" value="ECO:0007669"/>
    <property type="project" value="InterPro"/>
</dbReference>
<dbReference type="PANTHER" id="PTHR34389">
    <property type="entry name" value="L-RHAMNOSE MUTAROTASE"/>
    <property type="match status" value="1"/>
</dbReference>
<dbReference type="Gene3D" id="3.30.70.100">
    <property type="match status" value="1"/>
</dbReference>
<dbReference type="InterPro" id="IPR008000">
    <property type="entry name" value="Rham/fucose_mutarotase"/>
</dbReference>
<dbReference type="SUPFAM" id="SSF54909">
    <property type="entry name" value="Dimeric alpha+beta barrel"/>
    <property type="match status" value="1"/>
</dbReference>
<evidence type="ECO:0008006" key="3">
    <source>
        <dbReference type="Google" id="ProtNLM"/>
    </source>
</evidence>
<dbReference type="Pfam" id="PF05336">
    <property type="entry name" value="rhaM"/>
    <property type="match status" value="1"/>
</dbReference>
<accession>A0A0U4WTL5</accession>
<dbReference type="KEGG" id="malk:MalAC0309_0351"/>
<protein>
    <recommendedName>
        <fullName evidence="3">L-rhamnose mutarotase</fullName>
    </recommendedName>
</protein>
<evidence type="ECO:0000313" key="2">
    <source>
        <dbReference type="Proteomes" id="UP000218965"/>
    </source>
</evidence>
<dbReference type="GO" id="GO:0019301">
    <property type="term" value="P:rhamnose catabolic process"/>
    <property type="evidence" value="ECO:0007669"/>
    <property type="project" value="TreeGrafter"/>
</dbReference>
<dbReference type="InterPro" id="IPR011008">
    <property type="entry name" value="Dimeric_a/b-barrel"/>
</dbReference>
<dbReference type="AlphaFoldDB" id="A0A0U4WTL5"/>